<evidence type="ECO:0000313" key="1">
    <source>
        <dbReference type="EMBL" id="KAF6072913.1"/>
    </source>
</evidence>
<organism evidence="1 2">
    <name type="scientific">Phyllostomus discolor</name>
    <name type="common">pale spear-nosed bat</name>
    <dbReference type="NCBI Taxonomy" id="89673"/>
    <lineage>
        <taxon>Eukaryota</taxon>
        <taxon>Metazoa</taxon>
        <taxon>Chordata</taxon>
        <taxon>Craniata</taxon>
        <taxon>Vertebrata</taxon>
        <taxon>Euteleostomi</taxon>
        <taxon>Mammalia</taxon>
        <taxon>Eutheria</taxon>
        <taxon>Laurasiatheria</taxon>
        <taxon>Chiroptera</taxon>
        <taxon>Yangochiroptera</taxon>
        <taxon>Phyllostomidae</taxon>
        <taxon>Phyllostominae</taxon>
        <taxon>Phyllostomus</taxon>
    </lineage>
</organism>
<gene>
    <name evidence="1" type="ORF">HJG60_010009</name>
</gene>
<name>A0A833YEE4_9CHIR</name>
<proteinExistence type="predicted"/>
<accession>A0A833YEE4</accession>
<dbReference type="EMBL" id="JABVXQ010000026">
    <property type="protein sequence ID" value="KAF6072913.1"/>
    <property type="molecule type" value="Genomic_DNA"/>
</dbReference>
<reference evidence="1 2" key="1">
    <citation type="journal article" date="2020" name="Nature">
        <title>Six reference-quality genomes reveal evolution of bat adaptations.</title>
        <authorList>
            <person name="Jebb D."/>
            <person name="Huang Z."/>
            <person name="Pippel M."/>
            <person name="Hughes G.M."/>
            <person name="Lavrichenko K."/>
            <person name="Devanna P."/>
            <person name="Winkler S."/>
            <person name="Jermiin L.S."/>
            <person name="Skirmuntt E.C."/>
            <person name="Katzourakis A."/>
            <person name="Burkitt-Gray L."/>
            <person name="Ray D.A."/>
            <person name="Sullivan K.A.M."/>
            <person name="Roscito J.G."/>
            <person name="Kirilenko B.M."/>
            <person name="Davalos L.M."/>
            <person name="Corthals A.P."/>
            <person name="Power M.L."/>
            <person name="Jones G."/>
            <person name="Ransome R.D."/>
            <person name="Dechmann D.K.N."/>
            <person name="Locatelli A.G."/>
            <person name="Puechmaille S.J."/>
            <person name="Fedrigo O."/>
            <person name="Jarvis E.D."/>
            <person name="Hiller M."/>
            <person name="Vernes S.C."/>
            <person name="Myers E.W."/>
            <person name="Teeling E.C."/>
        </authorList>
    </citation>
    <scope>NUCLEOTIDE SEQUENCE [LARGE SCALE GENOMIC DNA]</scope>
    <source>
        <strain evidence="1">Bat1K_MPI-CBG_1</strain>
    </source>
</reference>
<evidence type="ECO:0000313" key="2">
    <source>
        <dbReference type="Proteomes" id="UP000664940"/>
    </source>
</evidence>
<dbReference type="AlphaFoldDB" id="A0A833YEE4"/>
<protein>
    <submittedName>
        <fullName evidence="1">Uncharacterized protein</fullName>
    </submittedName>
</protein>
<dbReference type="Proteomes" id="UP000664940">
    <property type="component" value="Unassembled WGS sequence"/>
</dbReference>
<sequence>MAVSAAWLLRRSLLFQANHEAAPLWVSSVVLLLSCEASGLPGGPEVGQPWGLLHLRLGCSAPSGLVLSLPLHSAAHAHKEAPFGKGAPLRRSGWVSREKASGVVTTAAWVMIILKLCQISSCTFF</sequence>
<comment type="caution">
    <text evidence="1">The sequence shown here is derived from an EMBL/GenBank/DDBJ whole genome shotgun (WGS) entry which is preliminary data.</text>
</comment>